<accession>A0A1Y6K5N9</accession>
<evidence type="ECO:0000256" key="1">
    <source>
        <dbReference type="ARBA" id="ARBA00022737"/>
    </source>
</evidence>
<protein>
    <recommendedName>
        <fullName evidence="6">Tetratricopeptide repeat protein</fullName>
    </recommendedName>
</protein>
<dbReference type="Pfam" id="PF13432">
    <property type="entry name" value="TPR_16"/>
    <property type="match status" value="2"/>
</dbReference>
<feature type="repeat" description="TPR" evidence="3">
    <location>
        <begin position="125"/>
        <end position="158"/>
    </location>
</feature>
<feature type="repeat" description="TPR" evidence="3">
    <location>
        <begin position="269"/>
        <end position="302"/>
    </location>
</feature>
<dbReference type="InterPro" id="IPR052346">
    <property type="entry name" value="O-mannosyl-transferase_TMTC"/>
</dbReference>
<evidence type="ECO:0008006" key="6">
    <source>
        <dbReference type="Google" id="ProtNLM"/>
    </source>
</evidence>
<dbReference type="KEGG" id="abat:CFX1CAM_1879"/>
<evidence type="ECO:0000256" key="2">
    <source>
        <dbReference type="ARBA" id="ARBA00022803"/>
    </source>
</evidence>
<dbReference type="AlphaFoldDB" id="A0A1Y6K5N9"/>
<dbReference type="GO" id="GO:0000030">
    <property type="term" value="F:mannosyltransferase activity"/>
    <property type="evidence" value="ECO:0007669"/>
    <property type="project" value="TreeGrafter"/>
</dbReference>
<sequence length="421" mass="47121">MYLRGSKWSMNKRRRRSNPWLILFLLAGIGFFLYLNTNVIPAIPPPFVPTPTPTRDPVSYAEEAESYLAEGRLGMAKASYEAAIKANPQEVPNYLILAKLQLYSGEYEAARVNAENALLLDNKRPNAYALLAWSKGYLGEFLEAEADIRSALDLDPNNAFVHAVYANILARRVANDLGEISTLEKAITHSQRAMEIDPQLLEARWARGYVLEITGNYEEALEQLEVAVEMNDMIAELHMAMGRNYFTIEEYELAVGQFTKAYSLNPTDPEPNWYISRVFSRIGEFAKAVQYAEQAVNDDPSNPRLHGNLGSMYFRNLQYNQAIESLELAVRGGVAAGGVEVEGLPLSYSMTVMEFYSRYGLALARVNRCGEAVQVAQALLQTVPDDPTAVYNAEIIIETCQEFQEHPPTPIPENGESEEVE</sequence>
<evidence type="ECO:0000256" key="3">
    <source>
        <dbReference type="PROSITE-ProRule" id="PRU00339"/>
    </source>
</evidence>
<dbReference type="SMART" id="SM00028">
    <property type="entry name" value="TPR"/>
    <property type="match status" value="7"/>
</dbReference>
<evidence type="ECO:0000313" key="4">
    <source>
        <dbReference type="EMBL" id="SMX54944.1"/>
    </source>
</evidence>
<dbReference type="GO" id="GO:0035269">
    <property type="term" value="P:protein O-linked glycosylation via mannose"/>
    <property type="evidence" value="ECO:0007669"/>
    <property type="project" value="TreeGrafter"/>
</dbReference>
<dbReference type="EMBL" id="LT859958">
    <property type="protein sequence ID" value="SMX54944.1"/>
    <property type="molecule type" value="Genomic_DNA"/>
</dbReference>
<dbReference type="Proteomes" id="UP000195514">
    <property type="component" value="Chromosome I"/>
</dbReference>
<dbReference type="InterPro" id="IPR019734">
    <property type="entry name" value="TPR_rpt"/>
</dbReference>
<dbReference type="PANTHER" id="PTHR44227:SF3">
    <property type="entry name" value="PROTEIN O-MANNOSYL-TRANSFERASE TMTC4"/>
    <property type="match status" value="1"/>
</dbReference>
<keyword evidence="1" id="KW-0677">Repeat</keyword>
<dbReference type="SUPFAM" id="SSF48452">
    <property type="entry name" value="TPR-like"/>
    <property type="match status" value="1"/>
</dbReference>
<organism evidence="4 5">
    <name type="scientific">Candidatus Brevifilum fermentans</name>
    <dbReference type="NCBI Taxonomy" id="1986204"/>
    <lineage>
        <taxon>Bacteria</taxon>
        <taxon>Bacillati</taxon>
        <taxon>Chloroflexota</taxon>
        <taxon>Anaerolineae</taxon>
        <taxon>Anaerolineales</taxon>
        <taxon>Anaerolineaceae</taxon>
        <taxon>Candidatus Brevifilum</taxon>
    </lineage>
</organism>
<name>A0A1Y6K5N9_9CHLR</name>
<gene>
    <name evidence="4" type="ORF">CFX1CAM_1879</name>
</gene>
<dbReference type="GO" id="GO:0030968">
    <property type="term" value="P:endoplasmic reticulum unfolded protein response"/>
    <property type="evidence" value="ECO:0007669"/>
    <property type="project" value="TreeGrafter"/>
</dbReference>
<proteinExistence type="predicted"/>
<dbReference type="Pfam" id="PF13181">
    <property type="entry name" value="TPR_8"/>
    <property type="match status" value="2"/>
</dbReference>
<dbReference type="PANTHER" id="PTHR44227">
    <property type="match status" value="1"/>
</dbReference>
<feature type="repeat" description="TPR" evidence="3">
    <location>
        <begin position="235"/>
        <end position="268"/>
    </location>
</feature>
<reference evidence="5" key="1">
    <citation type="submission" date="2017-05" db="EMBL/GenBank/DDBJ databases">
        <authorList>
            <person name="Kirkegaard R."/>
            <person name="Mcilroy J S."/>
        </authorList>
    </citation>
    <scope>NUCLEOTIDE SEQUENCE [LARGE SCALE GENOMIC DNA]</scope>
</reference>
<keyword evidence="2 3" id="KW-0802">TPR repeat</keyword>
<keyword evidence="5" id="KW-1185">Reference proteome</keyword>
<evidence type="ECO:0000313" key="5">
    <source>
        <dbReference type="Proteomes" id="UP000195514"/>
    </source>
</evidence>
<dbReference type="InterPro" id="IPR011990">
    <property type="entry name" value="TPR-like_helical_dom_sf"/>
</dbReference>
<dbReference type="PROSITE" id="PS50005">
    <property type="entry name" value="TPR"/>
    <property type="match status" value="3"/>
</dbReference>
<dbReference type="Gene3D" id="1.25.40.10">
    <property type="entry name" value="Tetratricopeptide repeat domain"/>
    <property type="match status" value="2"/>
</dbReference>